<dbReference type="PANTHER" id="PTHR10655:SF17">
    <property type="entry name" value="LYSOPHOSPHOLIPASE-LIKE PROTEIN 1"/>
    <property type="match status" value="1"/>
</dbReference>
<keyword evidence="2" id="KW-0378">Hydrolase</keyword>
<name>F6LQK6_9FIRM</name>
<dbReference type="PANTHER" id="PTHR10655">
    <property type="entry name" value="LYSOPHOSPHOLIPASE-RELATED"/>
    <property type="match status" value="1"/>
</dbReference>
<protein>
    <submittedName>
        <fullName evidence="2">Feruloyl esterase III</fullName>
        <ecNumber evidence="2">3.1.1.73</ecNumber>
    </submittedName>
</protein>
<dbReference type="InterPro" id="IPR002925">
    <property type="entry name" value="Dienelactn_hydro"/>
</dbReference>
<accession>F6LQK6</accession>
<dbReference type="EMBL" id="JF414105">
    <property type="protein sequence ID" value="AEA06597.1"/>
    <property type="molecule type" value="Genomic_DNA"/>
</dbReference>
<sequence>MVGVEKFTCMQEDKTIEGVLCFPEEFDEGKKYGVVIVSHGFVSNFIEAIPYCEYLAELGYLTVCFNFHEGVKMNITSEINELMAVKSYIQSLVYVDVKNIALMGFSQGGLVAGLTAAKCKDEIAKLIMVYPALCIPDHARRGKLGGGKYDVNDVPEVIDCGKTVVGRGFHEDVVNRDVYLEITAYKGPVLILHGTADNIVEYTYSIHAQKMYEEGQCHLQVIENAGHGFNKEERKSVCESIKAFLEEKKEILTINIFVTDCEGENVEEKFINKVYFTGYCNNDLFKGTVVQGGCDTQEYQDDQLISMNAEYTLVGLDSENKKSYIHIINKRVGDEWKPILHTNSYALKWMNDTDFTAVLEHSPCGPKVRIFAN</sequence>
<dbReference type="Pfam" id="PF01738">
    <property type="entry name" value="DLH"/>
    <property type="match status" value="1"/>
</dbReference>
<evidence type="ECO:0000313" key="2">
    <source>
        <dbReference type="EMBL" id="AEA06597.1"/>
    </source>
</evidence>
<dbReference type="InterPro" id="IPR050565">
    <property type="entry name" value="LYPA1-2/EST-like"/>
</dbReference>
<dbReference type="AlphaFoldDB" id="F6LQK6"/>
<dbReference type="Gene3D" id="3.40.50.1820">
    <property type="entry name" value="alpha/beta hydrolase"/>
    <property type="match status" value="1"/>
</dbReference>
<dbReference type="GO" id="GO:0030600">
    <property type="term" value="F:feruloyl esterase activity"/>
    <property type="evidence" value="ECO:0007669"/>
    <property type="project" value="UniProtKB-EC"/>
</dbReference>
<feature type="domain" description="Dienelactone hydrolase" evidence="1">
    <location>
        <begin position="53"/>
        <end position="236"/>
    </location>
</feature>
<dbReference type="Gene3D" id="2.40.160.20">
    <property type="match status" value="1"/>
</dbReference>
<organism evidence="2">
    <name type="scientific">Cellulosilyticum ruminicola</name>
    <dbReference type="NCBI Taxonomy" id="425254"/>
    <lineage>
        <taxon>Bacteria</taxon>
        <taxon>Bacillati</taxon>
        <taxon>Bacillota</taxon>
        <taxon>Clostridia</taxon>
        <taxon>Lachnospirales</taxon>
        <taxon>Cellulosilyticaceae</taxon>
        <taxon>Cellulosilyticum</taxon>
    </lineage>
</organism>
<evidence type="ECO:0000259" key="1">
    <source>
        <dbReference type="Pfam" id="PF01738"/>
    </source>
</evidence>
<proteinExistence type="predicted"/>
<dbReference type="SUPFAM" id="SSF53474">
    <property type="entry name" value="alpha/beta-Hydrolases"/>
    <property type="match status" value="1"/>
</dbReference>
<dbReference type="EC" id="3.1.1.73" evidence="2"/>
<reference evidence="2" key="1">
    <citation type="submission" date="2011-02" db="EMBL/GenBank/DDBJ databases">
        <title>Characterization of feruloyl esterases in Cellulosilyticum ruminicola.</title>
        <authorList>
            <person name="Li J.B."/>
            <person name="Cai S.C."/>
            <person name="Dong X.Z."/>
        </authorList>
    </citation>
    <scope>NUCLEOTIDE SEQUENCE</scope>
    <source>
        <strain evidence="2">H1</strain>
    </source>
</reference>
<dbReference type="SMR" id="F6LQK6"/>
<dbReference type="InterPro" id="IPR029058">
    <property type="entry name" value="AB_hydrolase_fold"/>
</dbReference>